<feature type="compositionally biased region" description="Polar residues" evidence="7">
    <location>
        <begin position="339"/>
        <end position="356"/>
    </location>
</feature>
<feature type="compositionally biased region" description="Polar residues" evidence="7">
    <location>
        <begin position="379"/>
        <end position="389"/>
    </location>
</feature>
<evidence type="ECO:0000256" key="3">
    <source>
        <dbReference type="ARBA" id="ARBA00022490"/>
    </source>
</evidence>
<keyword evidence="3" id="KW-0963">Cytoplasm</keyword>
<dbReference type="GO" id="GO:0005874">
    <property type="term" value="C:microtubule"/>
    <property type="evidence" value="ECO:0007669"/>
    <property type="project" value="UniProtKB-KW"/>
</dbReference>
<dbReference type="InterPro" id="IPR044806">
    <property type="entry name" value="WVD2/WDL1-4"/>
</dbReference>
<evidence type="ECO:0000256" key="5">
    <source>
        <dbReference type="ARBA" id="ARBA00023212"/>
    </source>
</evidence>
<evidence type="ECO:0000313" key="9">
    <source>
        <dbReference type="EMBL" id="PON46099.1"/>
    </source>
</evidence>
<evidence type="ECO:0000313" key="10">
    <source>
        <dbReference type="Proteomes" id="UP000237105"/>
    </source>
</evidence>
<feature type="compositionally biased region" description="Polar residues" evidence="7">
    <location>
        <begin position="127"/>
        <end position="146"/>
    </location>
</feature>
<dbReference type="Proteomes" id="UP000237105">
    <property type="component" value="Unassembled WGS sequence"/>
</dbReference>
<keyword evidence="5" id="KW-0206">Cytoskeleton</keyword>
<feature type="compositionally biased region" description="Polar residues" evidence="7">
    <location>
        <begin position="78"/>
        <end position="92"/>
    </location>
</feature>
<feature type="region of interest" description="Disordered" evidence="7">
    <location>
        <begin position="127"/>
        <end position="165"/>
    </location>
</feature>
<feature type="domain" description="TPX2 C-terminal" evidence="8">
    <location>
        <begin position="211"/>
        <end position="280"/>
    </location>
</feature>
<dbReference type="PANTHER" id="PTHR46372:SF6">
    <property type="entry name" value="PROTEIN WVD2-LIKE 1"/>
    <property type="match status" value="1"/>
</dbReference>
<dbReference type="GO" id="GO:0000226">
    <property type="term" value="P:microtubule cytoskeleton organization"/>
    <property type="evidence" value="ECO:0007669"/>
    <property type="project" value="InterPro"/>
</dbReference>
<dbReference type="OrthoDB" id="1925970at2759"/>
<evidence type="ECO:0000259" key="8">
    <source>
        <dbReference type="Pfam" id="PF06886"/>
    </source>
</evidence>
<evidence type="ECO:0000256" key="4">
    <source>
        <dbReference type="ARBA" id="ARBA00022701"/>
    </source>
</evidence>
<evidence type="ECO:0000256" key="6">
    <source>
        <dbReference type="SAM" id="Coils"/>
    </source>
</evidence>
<feature type="region of interest" description="Disordered" evidence="7">
    <location>
        <begin position="282"/>
        <end position="389"/>
    </location>
</feature>
<organism evidence="9 10">
    <name type="scientific">Parasponia andersonii</name>
    <name type="common">Sponia andersonii</name>
    <dbReference type="NCBI Taxonomy" id="3476"/>
    <lineage>
        <taxon>Eukaryota</taxon>
        <taxon>Viridiplantae</taxon>
        <taxon>Streptophyta</taxon>
        <taxon>Embryophyta</taxon>
        <taxon>Tracheophyta</taxon>
        <taxon>Spermatophyta</taxon>
        <taxon>Magnoliopsida</taxon>
        <taxon>eudicotyledons</taxon>
        <taxon>Gunneridae</taxon>
        <taxon>Pentapetalae</taxon>
        <taxon>rosids</taxon>
        <taxon>fabids</taxon>
        <taxon>Rosales</taxon>
        <taxon>Cannabaceae</taxon>
        <taxon>Parasponia</taxon>
    </lineage>
</organism>
<proteinExistence type="inferred from homology"/>
<dbReference type="PANTHER" id="PTHR46372">
    <property type="entry name" value="PROTEIN WVD2-LIKE 3"/>
    <property type="match status" value="1"/>
</dbReference>
<reference evidence="10" key="1">
    <citation type="submission" date="2016-06" db="EMBL/GenBank/DDBJ databases">
        <title>Parallel loss of symbiosis genes in relatives of nitrogen-fixing non-legume Parasponia.</title>
        <authorList>
            <person name="Van Velzen R."/>
            <person name="Holmer R."/>
            <person name="Bu F."/>
            <person name="Rutten L."/>
            <person name="Van Zeijl A."/>
            <person name="Liu W."/>
            <person name="Santuari L."/>
            <person name="Cao Q."/>
            <person name="Sharma T."/>
            <person name="Shen D."/>
            <person name="Roswanjaya Y."/>
            <person name="Wardhani T."/>
            <person name="Kalhor M.S."/>
            <person name="Jansen J."/>
            <person name="Van den Hoogen J."/>
            <person name="Gungor B."/>
            <person name="Hartog M."/>
            <person name="Hontelez J."/>
            <person name="Verver J."/>
            <person name="Yang W.-C."/>
            <person name="Schijlen E."/>
            <person name="Repin R."/>
            <person name="Schilthuizen M."/>
            <person name="Schranz E."/>
            <person name="Heidstra R."/>
            <person name="Miyata K."/>
            <person name="Fedorova E."/>
            <person name="Kohlen W."/>
            <person name="Bisseling T."/>
            <person name="Smit S."/>
            <person name="Geurts R."/>
        </authorList>
    </citation>
    <scope>NUCLEOTIDE SEQUENCE [LARGE SCALE GENOMIC DNA]</scope>
    <source>
        <strain evidence="10">cv. WU1-14</strain>
    </source>
</reference>
<comment type="similarity">
    <text evidence="2">Belongs to the TPX2 family.</text>
</comment>
<feature type="compositionally biased region" description="Basic and acidic residues" evidence="7">
    <location>
        <begin position="358"/>
        <end position="370"/>
    </location>
</feature>
<dbReference type="GO" id="GO:0008017">
    <property type="term" value="F:microtubule binding"/>
    <property type="evidence" value="ECO:0007669"/>
    <property type="project" value="InterPro"/>
</dbReference>
<evidence type="ECO:0000256" key="2">
    <source>
        <dbReference type="ARBA" id="ARBA00005885"/>
    </source>
</evidence>
<evidence type="ECO:0000256" key="1">
    <source>
        <dbReference type="ARBA" id="ARBA00004245"/>
    </source>
</evidence>
<comment type="caution">
    <text evidence="9">The sequence shown here is derived from an EMBL/GenBank/DDBJ whole genome shotgun (WGS) entry which is preliminary data.</text>
</comment>
<keyword evidence="10" id="KW-1185">Reference proteome</keyword>
<comment type="subcellular location">
    <subcellularLocation>
        <location evidence="1">Cytoplasm</location>
        <location evidence="1">Cytoskeleton</location>
    </subcellularLocation>
</comment>
<keyword evidence="6" id="KW-0175">Coiled coil</keyword>
<protein>
    <submittedName>
        <fullName evidence="9">TPX2, C-terminal</fullName>
    </submittedName>
</protein>
<dbReference type="EMBL" id="JXTB01000318">
    <property type="protein sequence ID" value="PON46099.1"/>
    <property type="molecule type" value="Genomic_DNA"/>
</dbReference>
<feature type="coiled-coil region" evidence="6">
    <location>
        <begin position="225"/>
        <end position="260"/>
    </location>
</feature>
<dbReference type="STRING" id="3476.A0A2P5BBC7"/>
<dbReference type="InterPro" id="IPR027329">
    <property type="entry name" value="TPX2_C"/>
</dbReference>
<name>A0A2P5BBC7_PARAD</name>
<evidence type="ECO:0000256" key="7">
    <source>
        <dbReference type="SAM" id="MobiDB-lite"/>
    </source>
</evidence>
<accession>A0A2P5BBC7</accession>
<keyword evidence="4" id="KW-0493">Microtubule</keyword>
<sequence length="389" mass="43064">MGRELSGLQLEKKLNGISHDRVPVAPTVSDDSFEAKDYEVKECTEENSVIEKCHEELVLGVKSTNLDGGLGEGKNVKSGAQKSSSPASNSPVGNGRTKCTVPQPFALATEKRGSCTHIVGAETATYGNSVLSPNSTRNIQPSSPLTSRKLWQPQPDNKKHTDEEDSWSVASSYPLLDCKILAEASLFLAIHRTAASVRTVKNKVTVGHAPTFKCSERAEKRREFYTKLEEKHQALEAERSQCEARTREEQEEAIRQLRKNLVIKANPVPSFYYEGPPPRVELKKLPLTQPKSPKLNKTNRRKSCGDAIVASQEEKERSARMQRHSLGSNKEGTTSSSTPKSKGQISRRNSNESNGTWKVKDRYKQEKETTKSAPPKIADQTNVDITVHS</sequence>
<feature type="region of interest" description="Disordered" evidence="7">
    <location>
        <begin position="64"/>
        <end position="98"/>
    </location>
</feature>
<dbReference type="AlphaFoldDB" id="A0A2P5BBC7"/>
<gene>
    <name evidence="9" type="ORF">PanWU01x14_254130</name>
</gene>
<dbReference type="Pfam" id="PF06886">
    <property type="entry name" value="TPX2"/>
    <property type="match status" value="1"/>
</dbReference>